<name>A0A6N0HTD0_9GAMM</name>
<evidence type="ECO:0000313" key="1">
    <source>
        <dbReference type="EMBL" id="QKQ25632.1"/>
    </source>
</evidence>
<dbReference type="KEGG" id="rev:HUE57_04490"/>
<reference evidence="1 2" key="1">
    <citation type="submission" date="2020-05" db="EMBL/GenBank/DDBJ databases">
        <title>Horizontal transmission and recombination maintain forever young bacterial symbiont genomes.</title>
        <authorList>
            <person name="Russell S.L."/>
            <person name="Pepper-Tunick E."/>
            <person name="Svedberg J."/>
            <person name="Byrne A."/>
            <person name="Ruelas Castillo J."/>
            <person name="Vollmers C."/>
            <person name="Beinart R.A."/>
            <person name="Corbett-Detig R."/>
        </authorList>
    </citation>
    <scope>NUCLEOTIDE SEQUENCE [LARGE SCALE GENOMIC DNA]</scope>
    <source>
        <strain evidence="1">Santa_Monica_outfall</strain>
    </source>
</reference>
<keyword evidence="2" id="KW-1185">Reference proteome</keyword>
<gene>
    <name evidence="1" type="ORF">HUE57_04490</name>
</gene>
<sequence length="59" mass="6732">MLAEPEERLAKWRQRLLEALAPNTRLVVELIPELELIVGDQPEVAELPLQRHATDCTLC</sequence>
<protein>
    <submittedName>
        <fullName evidence="1">Uncharacterized protein</fullName>
    </submittedName>
</protein>
<dbReference type="EMBL" id="CP054491">
    <property type="protein sequence ID" value="QKQ25632.1"/>
    <property type="molecule type" value="Genomic_DNA"/>
</dbReference>
<proteinExistence type="predicted"/>
<evidence type="ECO:0000313" key="2">
    <source>
        <dbReference type="Proteomes" id="UP000509658"/>
    </source>
</evidence>
<dbReference type="Proteomes" id="UP000509658">
    <property type="component" value="Chromosome"/>
</dbReference>
<dbReference type="AlphaFoldDB" id="A0A6N0HTD0"/>
<organism evidence="1 2">
    <name type="scientific">Candidatus Reidiella endopervernicosa</name>
    <dbReference type="NCBI Taxonomy" id="2738883"/>
    <lineage>
        <taxon>Bacteria</taxon>
        <taxon>Pseudomonadati</taxon>
        <taxon>Pseudomonadota</taxon>
        <taxon>Gammaproteobacteria</taxon>
        <taxon>Candidatus Reidiella</taxon>
    </lineage>
</organism>
<accession>A0A6N0HTD0</accession>